<protein>
    <submittedName>
        <fullName evidence="8">ABC transporter permease</fullName>
    </submittedName>
</protein>
<evidence type="ECO:0000256" key="3">
    <source>
        <dbReference type="ARBA" id="ARBA00022692"/>
    </source>
</evidence>
<evidence type="ECO:0000256" key="2">
    <source>
        <dbReference type="ARBA" id="ARBA00022475"/>
    </source>
</evidence>
<dbReference type="Pfam" id="PF02687">
    <property type="entry name" value="FtsX"/>
    <property type="match status" value="1"/>
</dbReference>
<reference evidence="8 9" key="1">
    <citation type="submission" date="2018-10" db="EMBL/GenBank/DDBJ databases">
        <title>The genome of Lysobacter enzymogenes OH11.</title>
        <authorList>
            <person name="Liu F."/>
            <person name="Zhao Y."/>
            <person name="Qian G."/>
            <person name="Chen Y."/>
            <person name="Xu H."/>
        </authorList>
    </citation>
    <scope>NUCLEOTIDE SEQUENCE [LARGE SCALE GENOMIC DNA]</scope>
    <source>
        <strain evidence="8 9">OH11</strain>
    </source>
</reference>
<feature type="transmembrane region" description="Helical" evidence="6">
    <location>
        <begin position="23"/>
        <end position="45"/>
    </location>
</feature>
<dbReference type="GO" id="GO:0022857">
    <property type="term" value="F:transmembrane transporter activity"/>
    <property type="evidence" value="ECO:0007669"/>
    <property type="project" value="TreeGrafter"/>
</dbReference>
<dbReference type="RefSeq" id="WP_123648141.1">
    <property type="nucleotide sequence ID" value="NZ_RCTY01000036.1"/>
</dbReference>
<keyword evidence="4 6" id="KW-1133">Transmembrane helix</keyword>
<proteinExistence type="predicted"/>
<dbReference type="InterPro" id="IPR050250">
    <property type="entry name" value="Macrolide_Exporter_MacB"/>
</dbReference>
<comment type="caution">
    <text evidence="8">The sequence shown here is derived from an EMBL/GenBank/DDBJ whole genome shotgun (WGS) entry which is preliminary data.</text>
</comment>
<dbReference type="AlphaFoldDB" id="A0A3N2RFN6"/>
<keyword evidence="5 6" id="KW-0472">Membrane</keyword>
<evidence type="ECO:0000256" key="5">
    <source>
        <dbReference type="ARBA" id="ARBA00023136"/>
    </source>
</evidence>
<accession>A0A3N2RFN6</accession>
<evidence type="ECO:0000313" key="9">
    <source>
        <dbReference type="Proteomes" id="UP000275910"/>
    </source>
</evidence>
<gene>
    <name evidence="8" type="ORF">D9T17_14835</name>
</gene>
<keyword evidence="3 6" id="KW-0812">Transmembrane</keyword>
<name>A0A3N2RFN6_LYSEN</name>
<dbReference type="PANTHER" id="PTHR30572">
    <property type="entry name" value="MEMBRANE COMPONENT OF TRANSPORTER-RELATED"/>
    <property type="match status" value="1"/>
</dbReference>
<sequence length="395" mass="41114">MRMLRLIAQAALMNLQGLSRRRLNALVMVVSIAGAVAVFSGVLAMNAGLDGAMRDAGRPDRAIVLRAGSTVEIASAISLDDVRAIQNSTQVRKNADGTVLLTAEAVGPITLVEKSSGLEVNGTIRGVGPEVLAVRPEIELVAGRMFEPGKFEVVVGRQAMEQFQGLALGGQVAAYGTQWKIVGVFAARHSMRESELMADATVVMDVSRRPMFQNVTVVLPDAAGVAGFKQAVAANPAIAMDVFGEPEFLQRESRSLNGLLGFMAYVMGGIMALGAMFVAINAMYSSIDDRRREIATLRALGFPPLVVVSSIVVEAALLALLGGALGAALAALVAGGRTVSTAVGADLRQLVFDVSMTPSVVLQGIAAALAIGVVGGLVPAIRAVRSQVVDDLRAI</sequence>
<feature type="transmembrane region" description="Helical" evidence="6">
    <location>
        <begin position="305"/>
        <end position="334"/>
    </location>
</feature>
<organism evidence="8 9">
    <name type="scientific">Lysobacter enzymogenes</name>
    <dbReference type="NCBI Taxonomy" id="69"/>
    <lineage>
        <taxon>Bacteria</taxon>
        <taxon>Pseudomonadati</taxon>
        <taxon>Pseudomonadota</taxon>
        <taxon>Gammaproteobacteria</taxon>
        <taxon>Lysobacterales</taxon>
        <taxon>Lysobacteraceae</taxon>
        <taxon>Lysobacter</taxon>
    </lineage>
</organism>
<dbReference type="InterPro" id="IPR003838">
    <property type="entry name" value="ABC3_permease_C"/>
</dbReference>
<evidence type="ECO:0000256" key="6">
    <source>
        <dbReference type="SAM" id="Phobius"/>
    </source>
</evidence>
<feature type="domain" description="ABC3 transporter permease C-terminal" evidence="7">
    <location>
        <begin position="266"/>
        <end position="387"/>
    </location>
</feature>
<comment type="subcellular location">
    <subcellularLocation>
        <location evidence="1">Cell membrane</location>
        <topology evidence="1">Multi-pass membrane protein</topology>
    </subcellularLocation>
</comment>
<dbReference type="Proteomes" id="UP000275910">
    <property type="component" value="Unassembled WGS sequence"/>
</dbReference>
<feature type="transmembrane region" description="Helical" evidence="6">
    <location>
        <begin position="354"/>
        <end position="378"/>
    </location>
</feature>
<dbReference type="GO" id="GO:0005886">
    <property type="term" value="C:plasma membrane"/>
    <property type="evidence" value="ECO:0007669"/>
    <property type="project" value="UniProtKB-SubCell"/>
</dbReference>
<evidence type="ECO:0000256" key="1">
    <source>
        <dbReference type="ARBA" id="ARBA00004651"/>
    </source>
</evidence>
<dbReference type="EMBL" id="RCTY01000036">
    <property type="protein sequence ID" value="ROU06219.1"/>
    <property type="molecule type" value="Genomic_DNA"/>
</dbReference>
<evidence type="ECO:0000256" key="4">
    <source>
        <dbReference type="ARBA" id="ARBA00022989"/>
    </source>
</evidence>
<evidence type="ECO:0000313" key="8">
    <source>
        <dbReference type="EMBL" id="ROU06219.1"/>
    </source>
</evidence>
<evidence type="ECO:0000259" key="7">
    <source>
        <dbReference type="Pfam" id="PF02687"/>
    </source>
</evidence>
<dbReference type="PANTHER" id="PTHR30572:SF15">
    <property type="entry name" value="ABC TRANSPORTER PERMEASE"/>
    <property type="match status" value="1"/>
</dbReference>
<keyword evidence="2" id="KW-1003">Cell membrane</keyword>
<feature type="transmembrane region" description="Helical" evidence="6">
    <location>
        <begin position="259"/>
        <end position="284"/>
    </location>
</feature>